<keyword evidence="3" id="KW-1185">Reference proteome</keyword>
<proteinExistence type="predicted"/>
<accession>A0ABT0BJD6</accession>
<feature type="transmembrane region" description="Helical" evidence="1">
    <location>
        <begin position="70"/>
        <end position="87"/>
    </location>
</feature>
<evidence type="ECO:0008006" key="4">
    <source>
        <dbReference type="Google" id="ProtNLM"/>
    </source>
</evidence>
<name>A0ABT0BJD6_9SPHN</name>
<comment type="caution">
    <text evidence="2">The sequence shown here is derived from an EMBL/GenBank/DDBJ whole genome shotgun (WGS) entry which is preliminary data.</text>
</comment>
<keyword evidence="1" id="KW-0812">Transmembrane</keyword>
<keyword evidence="1" id="KW-1133">Transmembrane helix</keyword>
<protein>
    <recommendedName>
        <fullName evidence="4">DUF58 domain-containing protein</fullName>
    </recommendedName>
</protein>
<gene>
    <name evidence="2" type="ORF">MTR62_21135</name>
</gene>
<evidence type="ECO:0000313" key="3">
    <source>
        <dbReference type="Proteomes" id="UP001162881"/>
    </source>
</evidence>
<evidence type="ECO:0000256" key="1">
    <source>
        <dbReference type="SAM" id="Phobius"/>
    </source>
</evidence>
<feature type="non-terminal residue" evidence="2">
    <location>
        <position position="140"/>
    </location>
</feature>
<feature type="transmembrane region" description="Helical" evidence="1">
    <location>
        <begin position="46"/>
        <end position="64"/>
    </location>
</feature>
<dbReference type="EMBL" id="JALHLF010000262">
    <property type="protein sequence ID" value="MCJ2185170.1"/>
    <property type="molecule type" value="Genomic_DNA"/>
</dbReference>
<evidence type="ECO:0000313" key="2">
    <source>
        <dbReference type="EMBL" id="MCJ2185170.1"/>
    </source>
</evidence>
<dbReference type="Proteomes" id="UP001162881">
    <property type="component" value="Unassembled WGS sequence"/>
</dbReference>
<sequence length="140" mass="14078">MNAPLASPLPHDWPVPGALAQASAGTRGTGTPIVGRTVPVVPTARAALVLALMAPLALVIGAAWPEAWVVAPLAGLVVLALVFIDAWQAGRLAGLELALPDDGEVGAPVELGARARLSGGRASGMRLAMACDGRLVPDGR</sequence>
<keyword evidence="1" id="KW-0472">Membrane</keyword>
<organism evidence="2 3">
    <name type="scientific">Novosphingobium organovorum</name>
    <dbReference type="NCBI Taxonomy" id="2930092"/>
    <lineage>
        <taxon>Bacteria</taxon>
        <taxon>Pseudomonadati</taxon>
        <taxon>Pseudomonadota</taxon>
        <taxon>Alphaproteobacteria</taxon>
        <taxon>Sphingomonadales</taxon>
        <taxon>Sphingomonadaceae</taxon>
        <taxon>Novosphingobium</taxon>
    </lineage>
</organism>
<reference evidence="2" key="1">
    <citation type="submission" date="2022-03" db="EMBL/GenBank/DDBJ databases">
        <title>Identification of a novel bacterium isolated from mangrove sediments.</title>
        <authorList>
            <person name="Pan X."/>
        </authorList>
    </citation>
    <scope>NUCLEOTIDE SEQUENCE</scope>
    <source>
        <strain evidence="2">B1949</strain>
    </source>
</reference>